<reference evidence="5" key="1">
    <citation type="submission" date="2009-08" db="EMBL/GenBank/DDBJ databases">
        <title>The complete genome of Chitinophaga pinensis DSM 2588.</title>
        <authorList>
            <consortium name="US DOE Joint Genome Institute (JGI-PGF)"/>
            <person name="Lucas S."/>
            <person name="Copeland A."/>
            <person name="Lapidus A."/>
            <person name="Glavina del Rio T."/>
            <person name="Dalin E."/>
            <person name="Tice H."/>
            <person name="Bruce D."/>
            <person name="Goodwin L."/>
            <person name="Pitluck S."/>
            <person name="Kyrpides N."/>
            <person name="Mavromatis K."/>
            <person name="Ivanova N."/>
            <person name="Mikhailova N."/>
            <person name="Sims D."/>
            <person name="Meinche L."/>
            <person name="Brettin T."/>
            <person name="Detter J.C."/>
            <person name="Han C."/>
            <person name="Larimer F."/>
            <person name="Land M."/>
            <person name="Hauser L."/>
            <person name="Markowitz V."/>
            <person name="Cheng J.-F."/>
            <person name="Hugenholtz P."/>
            <person name="Woyke T."/>
            <person name="Wu D."/>
            <person name="Spring S."/>
            <person name="Klenk H.-P."/>
            <person name="Eisen J.A."/>
        </authorList>
    </citation>
    <scope>NUCLEOTIDE SEQUENCE [LARGE SCALE GENOMIC DNA]</scope>
    <source>
        <strain evidence="5">ATCC 43595 / DSM 2588 / LMG 13176 / NBRC 15968 / NCIMB 11800 / UQM 2034</strain>
    </source>
</reference>
<evidence type="ECO:0000313" key="5">
    <source>
        <dbReference type="Proteomes" id="UP000002215"/>
    </source>
</evidence>
<dbReference type="RefSeq" id="WP_012791206.1">
    <property type="nucleotide sequence ID" value="NC_013132.1"/>
</dbReference>
<dbReference type="PANTHER" id="PTHR48050:SF13">
    <property type="entry name" value="STEROL 3-BETA-GLUCOSYLTRANSFERASE UGT80A2"/>
    <property type="match status" value="1"/>
</dbReference>
<dbReference type="AlphaFoldDB" id="A0A979G5H3"/>
<protein>
    <submittedName>
        <fullName evidence="4">Glycosyltransferase, MGT family</fullName>
    </submittedName>
</protein>
<dbReference type="Gene3D" id="3.40.50.2000">
    <property type="entry name" value="Glycogen Phosphorylase B"/>
    <property type="match status" value="2"/>
</dbReference>
<reference evidence="4 5" key="2">
    <citation type="journal article" date="2010" name="Stand. Genomic Sci.">
        <title>Complete genome sequence of Chitinophaga pinensis type strain (UQM 2034).</title>
        <authorList>
            <person name="Glavina Del Rio T."/>
            <person name="Abt B."/>
            <person name="Spring S."/>
            <person name="Lapidus A."/>
            <person name="Nolan M."/>
            <person name="Tice H."/>
            <person name="Copeland A."/>
            <person name="Cheng J.F."/>
            <person name="Chen F."/>
            <person name="Bruce D."/>
            <person name="Goodwin L."/>
            <person name="Pitluck S."/>
            <person name="Ivanova N."/>
            <person name="Mavromatis K."/>
            <person name="Mikhailova N."/>
            <person name="Pati A."/>
            <person name="Chen A."/>
            <person name="Palaniappan K."/>
            <person name="Land M."/>
            <person name="Hauser L."/>
            <person name="Chang Y.J."/>
            <person name="Jeffries C.D."/>
            <person name="Chain P."/>
            <person name="Saunders E."/>
            <person name="Detter J.C."/>
            <person name="Brettin T."/>
            <person name="Rohde M."/>
            <person name="Goker M."/>
            <person name="Bristow J."/>
            <person name="Eisen J.A."/>
            <person name="Markowitz V."/>
            <person name="Hugenholtz P."/>
            <person name="Kyrpides N.C."/>
            <person name="Klenk H.P."/>
            <person name="Lucas S."/>
        </authorList>
    </citation>
    <scope>NUCLEOTIDE SEQUENCE [LARGE SCALE GENOMIC DNA]</scope>
    <source>
        <strain evidence="5">ATCC 43595 / DSM 2588 / LMG 13176 / NBRC 15968 / NCIMB 11800 / UQM 2034</strain>
    </source>
</reference>
<accession>A0A979G5H3</accession>
<feature type="domain" description="Erythromycin biosynthesis protein CIII-like C-terminal" evidence="3">
    <location>
        <begin position="272"/>
        <end position="393"/>
    </location>
</feature>
<dbReference type="PANTHER" id="PTHR48050">
    <property type="entry name" value="STEROL 3-BETA-GLUCOSYLTRANSFERASE"/>
    <property type="match status" value="1"/>
</dbReference>
<dbReference type="InterPro" id="IPR006326">
    <property type="entry name" value="UDPGT_MGT-like"/>
</dbReference>
<dbReference type="SUPFAM" id="SSF53756">
    <property type="entry name" value="UDP-Glycosyltransferase/glycogen phosphorylase"/>
    <property type="match status" value="1"/>
</dbReference>
<dbReference type="InterPro" id="IPR010610">
    <property type="entry name" value="EryCIII-like_C"/>
</dbReference>
<evidence type="ECO:0000256" key="2">
    <source>
        <dbReference type="ARBA" id="ARBA00022679"/>
    </source>
</evidence>
<keyword evidence="2" id="KW-0808">Transferase</keyword>
<dbReference type="GO" id="GO:0016758">
    <property type="term" value="F:hexosyltransferase activity"/>
    <property type="evidence" value="ECO:0007669"/>
    <property type="project" value="InterPro"/>
</dbReference>
<sequence>MAKVLLLSIPSHGHMNPTLGLAGALVKHGEEVTFFSSEEFRKPVEATGATFICYKDDLNIFKFSQGQAATASGKKKPAGKPGFINALLQPERFVDHLMEQIKGMQFDYIVHSAAYPYASVIAQALKIPAVSSFAVFATMKDFEKMRKGKTWSLANLVPFRWKLRFLYLLFYRNKFGKVRRYLQDKYKVQVSSDLLSHFFNKSELNIIYTSRYFIRDNSHYDDSFVFVGAPVYEKKYQVDFPFEKLEGKKVLYISLGTVFGNYAAGVYDHFFKAFAEMDITVVMTAYGVDLSAMKIPANFILRDYVPQSAILERSAAAITHAGMNSIGDLLYANVPFVSIPMGADQFFLAERAAELGATIVLDVHTLTPEGLRAATEKVMTDKSFIVSSRKISDSFREAGGYEKAVEEIFSWKKTKGIRR</sequence>
<dbReference type="Pfam" id="PF06722">
    <property type="entry name" value="EryCIII-like_C"/>
    <property type="match status" value="1"/>
</dbReference>
<dbReference type="FunFam" id="3.40.50.2000:FF:000072">
    <property type="entry name" value="Glycosyl transferase"/>
    <property type="match status" value="1"/>
</dbReference>
<dbReference type="InterPro" id="IPR050426">
    <property type="entry name" value="Glycosyltransferase_28"/>
</dbReference>
<evidence type="ECO:0000256" key="1">
    <source>
        <dbReference type="ARBA" id="ARBA00009995"/>
    </source>
</evidence>
<evidence type="ECO:0000313" key="4">
    <source>
        <dbReference type="EMBL" id="ACU61033.1"/>
    </source>
</evidence>
<dbReference type="InterPro" id="IPR002213">
    <property type="entry name" value="UDP_glucos_trans"/>
</dbReference>
<comment type="similarity">
    <text evidence="1">Belongs to the UDP-glycosyltransferase family.</text>
</comment>
<dbReference type="Proteomes" id="UP000002215">
    <property type="component" value="Chromosome"/>
</dbReference>
<gene>
    <name evidence="4" type="ordered locus">Cpin_3570</name>
</gene>
<dbReference type="KEGG" id="cpi:Cpin_3570"/>
<organism evidence="4 5">
    <name type="scientific">Chitinophaga pinensis (strain ATCC 43595 / DSM 2588 / LMG 13176 / NBRC 15968 / NCIMB 11800 / UQM 2034)</name>
    <dbReference type="NCBI Taxonomy" id="485918"/>
    <lineage>
        <taxon>Bacteria</taxon>
        <taxon>Pseudomonadati</taxon>
        <taxon>Bacteroidota</taxon>
        <taxon>Chitinophagia</taxon>
        <taxon>Chitinophagales</taxon>
        <taxon>Chitinophagaceae</taxon>
        <taxon>Chitinophaga</taxon>
    </lineage>
</organism>
<name>A0A979G5H3_CHIPD</name>
<evidence type="ECO:0000259" key="3">
    <source>
        <dbReference type="Pfam" id="PF06722"/>
    </source>
</evidence>
<dbReference type="CDD" id="cd03784">
    <property type="entry name" value="GT1_Gtf-like"/>
    <property type="match status" value="1"/>
</dbReference>
<dbReference type="EMBL" id="CP001699">
    <property type="protein sequence ID" value="ACU61033.1"/>
    <property type="molecule type" value="Genomic_DNA"/>
</dbReference>
<dbReference type="GO" id="GO:0017000">
    <property type="term" value="P:antibiotic biosynthetic process"/>
    <property type="evidence" value="ECO:0007669"/>
    <property type="project" value="UniProtKB-ARBA"/>
</dbReference>
<dbReference type="GO" id="GO:0008194">
    <property type="term" value="F:UDP-glycosyltransferase activity"/>
    <property type="evidence" value="ECO:0007669"/>
    <property type="project" value="InterPro"/>
</dbReference>
<proteinExistence type="inferred from homology"/>
<dbReference type="OrthoDB" id="764352at2"/>
<dbReference type="NCBIfam" id="TIGR01426">
    <property type="entry name" value="MGT"/>
    <property type="match status" value="1"/>
</dbReference>